<dbReference type="Proteomes" id="UP000297975">
    <property type="component" value="Unassembled WGS sequence"/>
</dbReference>
<feature type="transmembrane region" description="Helical" evidence="5">
    <location>
        <begin position="6"/>
        <end position="27"/>
    </location>
</feature>
<evidence type="ECO:0000256" key="1">
    <source>
        <dbReference type="ARBA" id="ARBA00022475"/>
    </source>
</evidence>
<keyword evidence="7" id="KW-1185">Reference proteome</keyword>
<sequence length="126" mass="14069">MLYNTHFHITTWVIGIILFLVVLSLIKKSNQKAAKITHMVLRLFYVLILVSGALLYFNNYINAGGSLFAEAIIKSVSGVWLIAAMEMILVKVKKSKSTFAGWLQFVIMIILVISLGFGRLQLGILP</sequence>
<keyword evidence="1 5" id="KW-1003">Cell membrane</keyword>
<comment type="caution">
    <text evidence="6">The sequence shown here is derived from an EMBL/GenBank/DDBJ whole genome shotgun (WGS) entry which is preliminary data.</text>
</comment>
<feature type="transmembrane region" description="Helical" evidence="5">
    <location>
        <begin position="71"/>
        <end position="90"/>
    </location>
</feature>
<evidence type="ECO:0000256" key="4">
    <source>
        <dbReference type="ARBA" id="ARBA00023136"/>
    </source>
</evidence>
<organism evidence="6 7">
    <name type="scientific">Filobacillus milosensis</name>
    <dbReference type="NCBI Taxonomy" id="94137"/>
    <lineage>
        <taxon>Bacteria</taxon>
        <taxon>Bacillati</taxon>
        <taxon>Bacillota</taxon>
        <taxon>Bacilli</taxon>
        <taxon>Bacillales</taxon>
        <taxon>Bacillaceae</taxon>
        <taxon>Filobacillus</taxon>
    </lineage>
</organism>
<dbReference type="HAMAP" id="MF_01536">
    <property type="entry name" value="UPF0344"/>
    <property type="match status" value="1"/>
</dbReference>
<dbReference type="GO" id="GO:0005886">
    <property type="term" value="C:plasma membrane"/>
    <property type="evidence" value="ECO:0007669"/>
    <property type="project" value="UniProtKB-SubCell"/>
</dbReference>
<dbReference type="Pfam" id="PF07457">
    <property type="entry name" value="DUF1516"/>
    <property type="match status" value="1"/>
</dbReference>
<evidence type="ECO:0000256" key="2">
    <source>
        <dbReference type="ARBA" id="ARBA00022692"/>
    </source>
</evidence>
<evidence type="ECO:0000256" key="5">
    <source>
        <dbReference type="HAMAP-Rule" id="MF_01536"/>
    </source>
</evidence>
<keyword evidence="2 5" id="KW-0812">Transmembrane</keyword>
<evidence type="ECO:0000313" key="7">
    <source>
        <dbReference type="Proteomes" id="UP000297975"/>
    </source>
</evidence>
<dbReference type="AlphaFoldDB" id="A0A4Y8IP06"/>
<evidence type="ECO:0000256" key="3">
    <source>
        <dbReference type="ARBA" id="ARBA00022989"/>
    </source>
</evidence>
<comment type="similarity">
    <text evidence="5">Belongs to the UPF0344 family.</text>
</comment>
<gene>
    <name evidence="6" type="ORF">E3U55_07035</name>
</gene>
<reference evidence="6 7" key="1">
    <citation type="submission" date="2019-03" db="EMBL/GenBank/DDBJ databases">
        <authorList>
            <person name="He R.-H."/>
        </authorList>
    </citation>
    <scope>NUCLEOTIDE SEQUENCE [LARGE SCALE GENOMIC DNA]</scope>
    <source>
        <strain evidence="7">SH 714</strain>
    </source>
</reference>
<dbReference type="RefSeq" id="WP_134339723.1">
    <property type="nucleotide sequence ID" value="NZ_SOPW01000006.1"/>
</dbReference>
<protein>
    <recommendedName>
        <fullName evidence="5">UPF0344 protein E3U55_07035</fullName>
    </recommendedName>
</protein>
<evidence type="ECO:0000313" key="6">
    <source>
        <dbReference type="EMBL" id="TFB22048.1"/>
    </source>
</evidence>
<comment type="subcellular location">
    <subcellularLocation>
        <location evidence="5">Cell membrane</location>
        <topology evidence="5">Multi-pass membrane protein</topology>
    </subcellularLocation>
</comment>
<keyword evidence="4 5" id="KW-0472">Membrane</keyword>
<feature type="transmembrane region" description="Helical" evidence="5">
    <location>
        <begin position="39"/>
        <end position="59"/>
    </location>
</feature>
<proteinExistence type="inferred from homology"/>
<dbReference type="InterPro" id="IPR010899">
    <property type="entry name" value="UPF0344"/>
</dbReference>
<feature type="transmembrane region" description="Helical" evidence="5">
    <location>
        <begin position="102"/>
        <end position="122"/>
    </location>
</feature>
<dbReference type="OrthoDB" id="2365314at2"/>
<dbReference type="EMBL" id="SOPW01000006">
    <property type="protein sequence ID" value="TFB22048.1"/>
    <property type="molecule type" value="Genomic_DNA"/>
</dbReference>
<accession>A0A4Y8IP06</accession>
<name>A0A4Y8IP06_9BACI</name>
<keyword evidence="3 5" id="KW-1133">Transmembrane helix</keyword>